<keyword evidence="1" id="KW-0732">Signal</keyword>
<keyword evidence="3" id="KW-1185">Reference proteome</keyword>
<dbReference type="InterPro" id="IPR013431">
    <property type="entry name" value="Delta_60_rpt"/>
</dbReference>
<feature type="signal peptide" evidence="1">
    <location>
        <begin position="1"/>
        <end position="23"/>
    </location>
</feature>
<dbReference type="EMBL" id="BOON01000053">
    <property type="protein sequence ID" value="GII25546.1"/>
    <property type="molecule type" value="Genomic_DNA"/>
</dbReference>
<dbReference type="Pfam" id="PF17164">
    <property type="entry name" value="DUF5122"/>
    <property type="match status" value="1"/>
</dbReference>
<dbReference type="Proteomes" id="UP000599074">
    <property type="component" value="Unassembled WGS sequence"/>
</dbReference>
<accession>A0A8J3TH89</accession>
<reference evidence="2" key="1">
    <citation type="submission" date="2021-01" db="EMBL/GenBank/DDBJ databases">
        <title>Whole genome shotgun sequence of Planosporangium mesophilum NBRC 109066.</title>
        <authorList>
            <person name="Komaki H."/>
            <person name="Tamura T."/>
        </authorList>
    </citation>
    <scope>NUCLEOTIDE SEQUENCE</scope>
    <source>
        <strain evidence="2">NBRC 109066</strain>
    </source>
</reference>
<comment type="caution">
    <text evidence="2">The sequence shown here is derived from an EMBL/GenBank/DDBJ whole genome shotgun (WGS) entry which is preliminary data.</text>
</comment>
<sequence>MRRRLIILAAVLAGLAATLPAMADTAQPRTVSANPVDNTPHILDGTVRDIAVVGGTVVVGGDFTQVTDSSRRNTYRRNYLFAYDLGSGRVLDFAPALDGPVLALSPGAGGTVYAGGSFRQVGGVAQRGLTQLRVDTGARVATFAAAINYGEVRSLVARGPWVYAGGTFTAVNGAPRTALARLSATTGAVDAGFDMKLAAPRHGGAKLQDLAVSPDGSRVVAAGAIEQASGQYRAQLAVIDTAASPARLADWWTTAYDAECWYGFDTYLRGVDFSPDGSYFVVVTTGKMSDPKLACDTAARFNVAGTGAHSPVWVNHTGGYSLYAVSVTGPAVYVGGHQLYQDNPYGHKSAGPGAVSRIGIAALNPVTGKALPWNPTRTRGAGVRAFAATPAGLIVGSDTEELGHEYHGRIGMFPLG</sequence>
<gene>
    <name evidence="2" type="ORF">Pme01_51430</name>
</gene>
<dbReference type="RefSeq" id="WP_168117499.1">
    <property type="nucleotide sequence ID" value="NZ_BOON01000053.1"/>
</dbReference>
<dbReference type="SUPFAM" id="SSF50969">
    <property type="entry name" value="YVTN repeat-like/Quinoprotein amine dehydrogenase"/>
    <property type="match status" value="1"/>
</dbReference>
<dbReference type="AlphaFoldDB" id="A0A8J3TH89"/>
<name>A0A8J3TH89_9ACTN</name>
<feature type="chain" id="PRO_5035214604" description="PKD domain containing protein" evidence="1">
    <location>
        <begin position="24"/>
        <end position="416"/>
    </location>
</feature>
<evidence type="ECO:0000256" key="1">
    <source>
        <dbReference type="SAM" id="SignalP"/>
    </source>
</evidence>
<protein>
    <recommendedName>
        <fullName evidence="4">PKD domain containing protein</fullName>
    </recommendedName>
</protein>
<dbReference type="InterPro" id="IPR011044">
    <property type="entry name" value="Quino_amine_DH_bsu"/>
</dbReference>
<organism evidence="2 3">
    <name type="scientific">Planosporangium mesophilum</name>
    <dbReference type="NCBI Taxonomy" id="689768"/>
    <lineage>
        <taxon>Bacteria</taxon>
        <taxon>Bacillati</taxon>
        <taxon>Actinomycetota</taxon>
        <taxon>Actinomycetes</taxon>
        <taxon>Micromonosporales</taxon>
        <taxon>Micromonosporaceae</taxon>
        <taxon>Planosporangium</taxon>
    </lineage>
</organism>
<evidence type="ECO:0000313" key="2">
    <source>
        <dbReference type="EMBL" id="GII25546.1"/>
    </source>
</evidence>
<proteinExistence type="predicted"/>
<evidence type="ECO:0008006" key="4">
    <source>
        <dbReference type="Google" id="ProtNLM"/>
    </source>
</evidence>
<evidence type="ECO:0000313" key="3">
    <source>
        <dbReference type="Proteomes" id="UP000599074"/>
    </source>
</evidence>